<name>A0ABM8K433_9FLAO</name>
<dbReference type="Proteomes" id="UP001380186">
    <property type="component" value="Chromosome"/>
</dbReference>
<dbReference type="PANTHER" id="PTHR11092">
    <property type="entry name" value="SUGAR NUCLEOTIDE EPIMERASE RELATED"/>
    <property type="match status" value="1"/>
</dbReference>
<dbReference type="NCBIfam" id="TIGR01777">
    <property type="entry name" value="yfcH"/>
    <property type="match status" value="1"/>
</dbReference>
<evidence type="ECO:0000259" key="3">
    <source>
        <dbReference type="Pfam" id="PF08338"/>
    </source>
</evidence>
<dbReference type="CDD" id="cd05242">
    <property type="entry name" value="SDR_a8"/>
    <property type="match status" value="1"/>
</dbReference>
<dbReference type="Pfam" id="PF08338">
    <property type="entry name" value="DUF1731"/>
    <property type="match status" value="1"/>
</dbReference>
<reference evidence="4 5" key="1">
    <citation type="journal article" date="2020" name="Microbes Environ.">
        <title>Synthetic bacterial community of duckweed: a simple and stable system to study plant-microbe interactions.</title>
        <authorList>
            <person name="Ishizawa H."/>
            <person name="Tada M."/>
            <person name="Kuroda M."/>
            <person name="Inoue D."/>
            <person name="Futamata H."/>
            <person name="Ike M."/>
        </authorList>
    </citation>
    <scope>NUCLEOTIDE SEQUENCE [LARGE SCALE GENOMIC DNA]</scope>
    <source>
        <strain evidence="4 5">DW100</strain>
    </source>
</reference>
<dbReference type="InterPro" id="IPR013549">
    <property type="entry name" value="DUF1731"/>
</dbReference>
<organism evidence="4 5">
    <name type="scientific">Chryseobacterium gambrini</name>
    <dbReference type="NCBI Taxonomy" id="373672"/>
    <lineage>
        <taxon>Bacteria</taxon>
        <taxon>Pseudomonadati</taxon>
        <taxon>Bacteroidota</taxon>
        <taxon>Flavobacteriia</taxon>
        <taxon>Flavobacteriales</taxon>
        <taxon>Weeksellaceae</taxon>
        <taxon>Chryseobacterium group</taxon>
        <taxon>Chryseobacterium</taxon>
    </lineage>
</organism>
<gene>
    <name evidence="4" type="ORF">CRDW_10660</name>
</gene>
<dbReference type="Gene3D" id="3.40.50.720">
    <property type="entry name" value="NAD(P)-binding Rossmann-like Domain"/>
    <property type="match status" value="1"/>
</dbReference>
<dbReference type="InterPro" id="IPR001509">
    <property type="entry name" value="Epimerase_deHydtase"/>
</dbReference>
<accession>A0ABM8K433</accession>
<evidence type="ECO:0000256" key="1">
    <source>
        <dbReference type="ARBA" id="ARBA00009353"/>
    </source>
</evidence>
<dbReference type="PANTHER" id="PTHR11092:SF0">
    <property type="entry name" value="EPIMERASE FAMILY PROTEIN SDR39U1"/>
    <property type="match status" value="1"/>
</dbReference>
<keyword evidence="5" id="KW-1185">Reference proteome</keyword>
<feature type="domain" description="NAD-dependent epimerase/dehydratase" evidence="2">
    <location>
        <begin position="38"/>
        <end position="254"/>
    </location>
</feature>
<dbReference type="Pfam" id="PF01370">
    <property type="entry name" value="Epimerase"/>
    <property type="match status" value="1"/>
</dbReference>
<protein>
    <submittedName>
        <fullName evidence="4">TIGR01777 family oxidoreductase</fullName>
    </submittedName>
</protein>
<feature type="domain" description="DUF1731" evidence="3">
    <location>
        <begin position="284"/>
        <end position="330"/>
    </location>
</feature>
<dbReference type="SUPFAM" id="SSF51735">
    <property type="entry name" value="NAD(P)-binding Rossmann-fold domains"/>
    <property type="match status" value="1"/>
</dbReference>
<evidence type="ECO:0000313" key="4">
    <source>
        <dbReference type="EMBL" id="BEV03692.1"/>
    </source>
</evidence>
<comment type="similarity">
    <text evidence="1">Belongs to the NAD(P)-dependent epimerase/dehydratase family. SDR39U1 subfamily.</text>
</comment>
<dbReference type="InterPro" id="IPR010099">
    <property type="entry name" value="SDR39U1"/>
</dbReference>
<dbReference type="EMBL" id="AP029022">
    <property type="protein sequence ID" value="BEV03692.1"/>
    <property type="molecule type" value="Genomic_DNA"/>
</dbReference>
<evidence type="ECO:0000259" key="2">
    <source>
        <dbReference type="Pfam" id="PF01370"/>
    </source>
</evidence>
<sequence length="334" mass="38188">MSDVMLSFKFILSLTKESISIFKSTNDQLNPIHQMKIIIAAGTGFLGKNLEKYFTEKGNEVYILTRNPKQKNELYWNAKTLGEWKKLLENSDVLINLAGKSVDCRYTENNKKEIYNSRIESTKVLQQAIDECIHKPKIWLNASSATIYVHSEKQLNTEENGIIGDDFSMNICKSWENEFFKSETENLRKVALRTSIVLGNNGGAFPKLKMLTKFGLGGKQGRGNQNVSWIHIEDFCRAVEFIIEHENISGNINITAPHPLSNEEFMKKLRKEMKIPFGINAPVWQLEIASIFLNTETELLLKSRNVYPEKLIKSGFKFSYSTVESAFKNLLLSK</sequence>
<proteinExistence type="inferred from homology"/>
<dbReference type="InterPro" id="IPR036291">
    <property type="entry name" value="NAD(P)-bd_dom_sf"/>
</dbReference>
<evidence type="ECO:0000313" key="5">
    <source>
        <dbReference type="Proteomes" id="UP001380186"/>
    </source>
</evidence>